<keyword evidence="1" id="KW-0732">Signal</keyword>
<dbReference type="Proteomes" id="UP000520814">
    <property type="component" value="Unassembled WGS sequence"/>
</dbReference>
<proteinExistence type="predicted"/>
<dbReference type="EMBL" id="JACHGW010000002">
    <property type="protein sequence ID" value="MBB6050570.1"/>
    <property type="molecule type" value="Genomic_DNA"/>
</dbReference>
<name>A0A7W9SPS4_ARMRO</name>
<evidence type="ECO:0000313" key="3">
    <source>
        <dbReference type="EMBL" id="MBB6050570.1"/>
    </source>
</evidence>
<gene>
    <name evidence="3" type="ORF">HNQ39_002361</name>
</gene>
<sequence>MRSRLVSTLALSLTLSGAALAQTHTINFDSLAIGTIVSNQFTATTGATFSAGGLPTALGPNGAWATNTDLTAVSATGTDIGGFGAANGFTPPSGNLLRSFNGWLGENGDPVFTISFATPITSFSATFTGISTPASTRIFAYNASNTQIGLIAASLTGTQRLSLAGLTNATKVIITPGDFNDWVGVDDITFTLAAGSSAPEPGTLALLGLGIMPGVLIARRRRAS</sequence>
<feature type="domain" description="Ice-binding protein C-terminal" evidence="2">
    <location>
        <begin position="198"/>
        <end position="222"/>
    </location>
</feature>
<dbReference type="RefSeq" id="WP_184195781.1">
    <property type="nucleotide sequence ID" value="NZ_JACHGW010000002.1"/>
</dbReference>
<dbReference type="AlphaFoldDB" id="A0A7W9SPS4"/>
<feature type="signal peptide" evidence="1">
    <location>
        <begin position="1"/>
        <end position="21"/>
    </location>
</feature>
<dbReference type="InterPro" id="IPR013424">
    <property type="entry name" value="Ice-binding_C"/>
</dbReference>
<dbReference type="Pfam" id="PF07589">
    <property type="entry name" value="PEP-CTERM"/>
    <property type="match status" value="1"/>
</dbReference>
<comment type="caution">
    <text evidence="3">The sequence shown here is derived from an EMBL/GenBank/DDBJ whole genome shotgun (WGS) entry which is preliminary data.</text>
</comment>
<accession>A0A7W9SPS4</accession>
<dbReference type="NCBIfam" id="TIGR02595">
    <property type="entry name" value="PEP_CTERM"/>
    <property type="match status" value="1"/>
</dbReference>
<organism evidence="3 4">
    <name type="scientific">Armatimonas rosea</name>
    <dbReference type="NCBI Taxonomy" id="685828"/>
    <lineage>
        <taxon>Bacteria</taxon>
        <taxon>Bacillati</taxon>
        <taxon>Armatimonadota</taxon>
        <taxon>Armatimonadia</taxon>
        <taxon>Armatimonadales</taxon>
        <taxon>Armatimonadaceae</taxon>
        <taxon>Armatimonas</taxon>
    </lineage>
</organism>
<evidence type="ECO:0000256" key="1">
    <source>
        <dbReference type="SAM" id="SignalP"/>
    </source>
</evidence>
<keyword evidence="4" id="KW-1185">Reference proteome</keyword>
<protein>
    <recommendedName>
        <fullName evidence="2">Ice-binding protein C-terminal domain-containing protein</fullName>
    </recommendedName>
</protein>
<reference evidence="3 4" key="1">
    <citation type="submission" date="2020-08" db="EMBL/GenBank/DDBJ databases">
        <title>Genomic Encyclopedia of Type Strains, Phase IV (KMG-IV): sequencing the most valuable type-strain genomes for metagenomic binning, comparative biology and taxonomic classification.</title>
        <authorList>
            <person name="Goeker M."/>
        </authorList>
    </citation>
    <scope>NUCLEOTIDE SEQUENCE [LARGE SCALE GENOMIC DNA]</scope>
    <source>
        <strain evidence="3 4">DSM 23562</strain>
    </source>
</reference>
<evidence type="ECO:0000313" key="4">
    <source>
        <dbReference type="Proteomes" id="UP000520814"/>
    </source>
</evidence>
<feature type="chain" id="PRO_5030527665" description="Ice-binding protein C-terminal domain-containing protein" evidence="1">
    <location>
        <begin position="22"/>
        <end position="224"/>
    </location>
</feature>
<evidence type="ECO:0000259" key="2">
    <source>
        <dbReference type="Pfam" id="PF07589"/>
    </source>
</evidence>